<proteinExistence type="predicted"/>
<name>A0A2U2DKC7_9HYPH</name>
<protein>
    <submittedName>
        <fullName evidence="1">Uncharacterized protein</fullName>
    </submittedName>
</protein>
<keyword evidence="2" id="KW-1185">Reference proteome</keyword>
<dbReference type="AlphaFoldDB" id="A0A2U2DKC7"/>
<reference evidence="1 2" key="1">
    <citation type="submission" date="2018-05" db="EMBL/GenBank/DDBJ databases">
        <title>The draft genome of strain NS-104.</title>
        <authorList>
            <person name="Hang P."/>
            <person name="Jiang J."/>
        </authorList>
    </citation>
    <scope>NUCLEOTIDE SEQUENCE [LARGE SCALE GENOMIC DNA]</scope>
    <source>
        <strain evidence="1 2">NS-104</strain>
    </source>
</reference>
<sequence length="85" mass="9128">MPSIVREYKGYRIAIYSPSDHFAVICPPGSNRVIDLREKQPRATVVEGPLACLERAQALVESLPAGLADRTLGTTAENAAFSSAL</sequence>
<dbReference type="RefSeq" id="WP_109460923.1">
    <property type="nucleotide sequence ID" value="NZ_QFBC01000014.1"/>
</dbReference>
<dbReference type="EMBL" id="QFBC01000014">
    <property type="protein sequence ID" value="PWE53754.1"/>
    <property type="molecule type" value="Genomic_DNA"/>
</dbReference>
<gene>
    <name evidence="1" type="ORF">DEM27_24790</name>
</gene>
<evidence type="ECO:0000313" key="1">
    <source>
        <dbReference type="EMBL" id="PWE53754.1"/>
    </source>
</evidence>
<dbReference type="Proteomes" id="UP000245252">
    <property type="component" value="Unassembled WGS sequence"/>
</dbReference>
<evidence type="ECO:0000313" key="2">
    <source>
        <dbReference type="Proteomes" id="UP000245252"/>
    </source>
</evidence>
<dbReference type="OrthoDB" id="8402809at2"/>
<organism evidence="1 2">
    <name type="scientific">Metarhizobium album</name>
    <dbReference type="NCBI Taxonomy" id="2182425"/>
    <lineage>
        <taxon>Bacteria</taxon>
        <taxon>Pseudomonadati</taxon>
        <taxon>Pseudomonadota</taxon>
        <taxon>Alphaproteobacteria</taxon>
        <taxon>Hyphomicrobiales</taxon>
        <taxon>Rhizobiaceae</taxon>
        <taxon>Metarhizobium</taxon>
    </lineage>
</organism>
<accession>A0A2U2DKC7</accession>
<comment type="caution">
    <text evidence="1">The sequence shown here is derived from an EMBL/GenBank/DDBJ whole genome shotgun (WGS) entry which is preliminary data.</text>
</comment>